<feature type="transmembrane region" description="Helical" evidence="1">
    <location>
        <begin position="132"/>
        <end position="155"/>
    </location>
</feature>
<sequence>MKGIKIELKWAVIFVIANLLWMYLERLVGLHDELIDKHAILTNLYAIPAVAIYVLALLDKRKNYYNGIMSYKEGVISGLIITLIVTLLNPVSQYLTSEVIAPDYFPNVIDYVSRTGEMTRAEAEAYFNLPSYISMGLIYAPIMGIITTLIVAFFARKKG</sequence>
<keyword evidence="3" id="KW-1185">Reference proteome</keyword>
<reference evidence="2 3" key="1">
    <citation type="submission" date="2018-05" db="EMBL/GenBank/DDBJ databases">
        <title>Marinilabilia rubrum sp. nov., isolated from saltern sediment.</title>
        <authorList>
            <person name="Zhang R."/>
        </authorList>
    </citation>
    <scope>NUCLEOTIDE SEQUENCE [LARGE SCALE GENOMIC DNA]</scope>
    <source>
        <strain evidence="2 3">WTE16</strain>
    </source>
</reference>
<evidence type="ECO:0000313" key="3">
    <source>
        <dbReference type="Proteomes" id="UP000244956"/>
    </source>
</evidence>
<dbReference type="Proteomes" id="UP000244956">
    <property type="component" value="Unassembled WGS sequence"/>
</dbReference>
<feature type="transmembrane region" description="Helical" evidence="1">
    <location>
        <begin position="7"/>
        <end position="24"/>
    </location>
</feature>
<gene>
    <name evidence="2" type="ORF">DDZ16_18755</name>
</gene>
<feature type="transmembrane region" description="Helical" evidence="1">
    <location>
        <begin position="39"/>
        <end position="58"/>
    </location>
</feature>
<evidence type="ECO:0000313" key="2">
    <source>
        <dbReference type="EMBL" id="PWD97830.1"/>
    </source>
</evidence>
<dbReference type="InterPro" id="IPR025250">
    <property type="entry name" value="DUF4199"/>
</dbReference>
<feature type="transmembrane region" description="Helical" evidence="1">
    <location>
        <begin position="70"/>
        <end position="88"/>
    </location>
</feature>
<dbReference type="AlphaFoldDB" id="A0A2U2B440"/>
<keyword evidence="1" id="KW-0812">Transmembrane</keyword>
<keyword evidence="1" id="KW-1133">Transmembrane helix</keyword>
<proteinExistence type="predicted"/>
<evidence type="ECO:0000256" key="1">
    <source>
        <dbReference type="SAM" id="Phobius"/>
    </source>
</evidence>
<dbReference type="OrthoDB" id="5766000at2"/>
<accession>A0A2U2B440</accession>
<protein>
    <submittedName>
        <fullName evidence="2">DUF4199 domain-containing protein</fullName>
    </submittedName>
</protein>
<dbReference type="RefSeq" id="WP_109266014.1">
    <property type="nucleotide sequence ID" value="NZ_QEWP01000024.1"/>
</dbReference>
<dbReference type="EMBL" id="QEWP01000024">
    <property type="protein sequence ID" value="PWD97830.1"/>
    <property type="molecule type" value="Genomic_DNA"/>
</dbReference>
<name>A0A2U2B440_9BACT</name>
<organism evidence="2 3">
    <name type="scientific">Marinilabilia rubra</name>
    <dbReference type="NCBI Taxonomy" id="2162893"/>
    <lineage>
        <taxon>Bacteria</taxon>
        <taxon>Pseudomonadati</taxon>
        <taxon>Bacteroidota</taxon>
        <taxon>Bacteroidia</taxon>
        <taxon>Marinilabiliales</taxon>
        <taxon>Marinilabiliaceae</taxon>
        <taxon>Marinilabilia</taxon>
    </lineage>
</organism>
<dbReference type="Pfam" id="PF13858">
    <property type="entry name" value="DUF4199"/>
    <property type="match status" value="1"/>
</dbReference>
<keyword evidence="1" id="KW-0472">Membrane</keyword>
<comment type="caution">
    <text evidence="2">The sequence shown here is derived from an EMBL/GenBank/DDBJ whole genome shotgun (WGS) entry which is preliminary data.</text>
</comment>